<name>A0A366JHT8_CYTFI</name>
<reference evidence="8 9" key="1">
    <citation type="submission" date="2018-06" db="EMBL/GenBank/DDBJ databases">
        <title>Freshwater and sediment microbial communities from various areas in North America, analyzing microbe dynamics in response to fracking.</title>
        <authorList>
            <person name="Lamendella R."/>
        </authorList>
    </citation>
    <scope>NUCLEOTIDE SEQUENCE [LARGE SCALE GENOMIC DNA]</scope>
    <source>
        <strain evidence="8 9">14_TX</strain>
    </source>
</reference>
<keyword evidence="9" id="KW-1185">Reference proteome</keyword>
<evidence type="ECO:0000313" key="8">
    <source>
        <dbReference type="EMBL" id="RBP85895.1"/>
    </source>
</evidence>
<dbReference type="InterPro" id="IPR005471">
    <property type="entry name" value="Tscrpt_reg_IclR_N"/>
</dbReference>
<dbReference type="EMBL" id="QNSF01000038">
    <property type="protein sequence ID" value="RBP85895.1"/>
    <property type="molecule type" value="Genomic_DNA"/>
</dbReference>
<dbReference type="RefSeq" id="WP_113885773.1">
    <property type="nucleotide sequence ID" value="NZ_QNSF01000038.1"/>
</dbReference>
<dbReference type="InterPro" id="IPR029016">
    <property type="entry name" value="GAF-like_dom_sf"/>
</dbReference>
<evidence type="ECO:0000313" key="9">
    <source>
        <dbReference type="Proteomes" id="UP000252731"/>
    </source>
</evidence>
<accession>A0A366JHT8</accession>
<evidence type="ECO:0000259" key="6">
    <source>
        <dbReference type="PROSITE" id="PS51077"/>
    </source>
</evidence>
<dbReference type="InterPro" id="IPR036390">
    <property type="entry name" value="WH_DNA-bd_sf"/>
</dbReference>
<dbReference type="SUPFAM" id="SSF55781">
    <property type="entry name" value="GAF domain-like"/>
    <property type="match status" value="1"/>
</dbReference>
<dbReference type="Gene3D" id="3.30.450.40">
    <property type="match status" value="1"/>
</dbReference>
<dbReference type="AlphaFoldDB" id="A0A366JHT8"/>
<dbReference type="Pfam" id="PF01614">
    <property type="entry name" value="IclR_C"/>
    <property type="match status" value="1"/>
</dbReference>
<dbReference type="PROSITE" id="PS51078">
    <property type="entry name" value="ICLR_ED"/>
    <property type="match status" value="1"/>
</dbReference>
<dbReference type="Pfam" id="PF09339">
    <property type="entry name" value="HTH_IclR"/>
    <property type="match status" value="1"/>
</dbReference>
<keyword evidence="1" id="KW-0805">Transcription regulation</keyword>
<organism evidence="8 9">
    <name type="scientific">Cytobacillus firmus</name>
    <name type="common">Bacillus firmus</name>
    <dbReference type="NCBI Taxonomy" id="1399"/>
    <lineage>
        <taxon>Bacteria</taxon>
        <taxon>Bacillati</taxon>
        <taxon>Bacillota</taxon>
        <taxon>Bacilli</taxon>
        <taxon>Bacillales</taxon>
        <taxon>Bacillaceae</taxon>
        <taxon>Cytobacillus</taxon>
    </lineage>
</organism>
<dbReference type="GO" id="GO:0003677">
    <property type="term" value="F:DNA binding"/>
    <property type="evidence" value="ECO:0007669"/>
    <property type="project" value="UniProtKB-KW"/>
</dbReference>
<dbReference type="Gene3D" id="1.10.10.10">
    <property type="entry name" value="Winged helix-like DNA-binding domain superfamily/Winged helix DNA-binding domain"/>
    <property type="match status" value="1"/>
</dbReference>
<evidence type="ECO:0000259" key="7">
    <source>
        <dbReference type="PROSITE" id="PS51078"/>
    </source>
</evidence>
<evidence type="ECO:0000256" key="4">
    <source>
        <dbReference type="ARBA" id="ARBA00058938"/>
    </source>
</evidence>
<keyword evidence="2" id="KW-0238">DNA-binding</keyword>
<comment type="caution">
    <text evidence="8">The sequence shown here is derived from an EMBL/GenBank/DDBJ whole genome shotgun (WGS) entry which is preliminary data.</text>
</comment>
<protein>
    <recommendedName>
        <fullName evidence="5">Glycerol operon regulatory protein</fullName>
    </recommendedName>
</protein>
<gene>
    <name evidence="8" type="ORF">DFO70_1382</name>
</gene>
<proteinExistence type="predicted"/>
<keyword evidence="3" id="KW-0804">Transcription</keyword>
<dbReference type="InterPro" id="IPR036388">
    <property type="entry name" value="WH-like_DNA-bd_sf"/>
</dbReference>
<dbReference type="PANTHER" id="PTHR30136:SF35">
    <property type="entry name" value="HTH-TYPE TRANSCRIPTIONAL REGULATOR RV1719"/>
    <property type="match status" value="1"/>
</dbReference>
<feature type="domain" description="HTH iclR-type" evidence="6">
    <location>
        <begin position="3"/>
        <end position="65"/>
    </location>
</feature>
<dbReference type="InterPro" id="IPR014757">
    <property type="entry name" value="Tscrpt_reg_IclR_C"/>
</dbReference>
<dbReference type="PROSITE" id="PS51077">
    <property type="entry name" value="HTH_ICLR"/>
    <property type="match status" value="1"/>
</dbReference>
<dbReference type="FunFam" id="1.10.10.10:FF:000056">
    <property type="entry name" value="IclR family transcriptional regulator"/>
    <property type="match status" value="1"/>
</dbReference>
<dbReference type="GO" id="GO:0045892">
    <property type="term" value="P:negative regulation of DNA-templated transcription"/>
    <property type="evidence" value="ECO:0007669"/>
    <property type="project" value="TreeGrafter"/>
</dbReference>
<evidence type="ECO:0000256" key="5">
    <source>
        <dbReference type="ARBA" id="ARBA00070406"/>
    </source>
</evidence>
<dbReference type="SMART" id="SM00346">
    <property type="entry name" value="HTH_ICLR"/>
    <property type="match status" value="1"/>
</dbReference>
<dbReference type="SUPFAM" id="SSF46785">
    <property type="entry name" value="Winged helix' DNA-binding domain"/>
    <property type="match status" value="1"/>
</dbReference>
<evidence type="ECO:0000256" key="2">
    <source>
        <dbReference type="ARBA" id="ARBA00023125"/>
    </source>
</evidence>
<evidence type="ECO:0000256" key="1">
    <source>
        <dbReference type="ARBA" id="ARBA00023015"/>
    </source>
</evidence>
<sequence>MSSKTVSKALSILDVFTPDRPAWGLRDIARELEISHTIVHRLLKTFEEEGYIFQNPETHKYELGIKFIQLSNTVEERLRISDLINPIMKNISVETGESVVFTVIDNEEGLFVKIVESEHQVRFAESVGKRGPLYIGASHKVILAHLPDEVQDKIINQGFLDHAPQLVSKKSLLETLEFIRQQGWFYTAGETLNDAAAISVPVFDPKKNVLGSISVAGPSYRFTKEQAEKVLPVINKYIDKIDDIFSKVFFPSRRDYLLKNIT</sequence>
<dbReference type="OrthoDB" id="9791752at2"/>
<dbReference type="PANTHER" id="PTHR30136">
    <property type="entry name" value="HELIX-TURN-HELIX TRANSCRIPTIONAL REGULATOR, ICLR FAMILY"/>
    <property type="match status" value="1"/>
</dbReference>
<dbReference type="Proteomes" id="UP000252731">
    <property type="component" value="Unassembled WGS sequence"/>
</dbReference>
<comment type="function">
    <text evidence="4">May be an activator protein for the gylABX operon.</text>
</comment>
<dbReference type="InterPro" id="IPR050707">
    <property type="entry name" value="HTH_MetabolicPath_Reg"/>
</dbReference>
<evidence type="ECO:0000256" key="3">
    <source>
        <dbReference type="ARBA" id="ARBA00023163"/>
    </source>
</evidence>
<dbReference type="GO" id="GO:0003700">
    <property type="term" value="F:DNA-binding transcription factor activity"/>
    <property type="evidence" value="ECO:0007669"/>
    <property type="project" value="TreeGrafter"/>
</dbReference>
<feature type="domain" description="IclR-ED" evidence="7">
    <location>
        <begin position="66"/>
        <end position="247"/>
    </location>
</feature>